<dbReference type="EMBL" id="SPQT01000021">
    <property type="protein sequence ID" value="TFV43853.1"/>
    <property type="molecule type" value="Genomic_DNA"/>
</dbReference>
<reference evidence="3 4" key="1">
    <citation type="submission" date="2019-03" db="EMBL/GenBank/DDBJ databases">
        <title>Bradyrhizobium diversity isolated from nodules of Chamaecrista fasciculata.</title>
        <authorList>
            <person name="Klepa M.S."/>
            <person name="Urquiaga M.O."/>
            <person name="Hungria M."/>
            <person name="Delamuta J.R."/>
        </authorList>
    </citation>
    <scope>NUCLEOTIDE SEQUENCE [LARGE SCALE GENOMIC DNA]</scope>
    <source>
        <strain evidence="3 4">CNPSo 3448</strain>
    </source>
</reference>
<dbReference type="PANTHER" id="PTHR30204">
    <property type="entry name" value="REDOX-CYCLING DRUG-SENSING TRANSCRIPTIONAL ACTIVATOR SOXR"/>
    <property type="match status" value="1"/>
</dbReference>
<dbReference type="OrthoDB" id="9802944at2"/>
<keyword evidence="4" id="KW-1185">Reference proteome</keyword>
<dbReference type="Pfam" id="PF13411">
    <property type="entry name" value="MerR_1"/>
    <property type="match status" value="1"/>
</dbReference>
<sequence>MSRELRIGEVASRTGRSIHTIRWYEAQGLIPGVIRDRGGRRVYSDFHVGWLDLMERLRGTGMSVKQMREYAALAKRGEATLNARHALLAAHQQRVQDNIQRWSQALALIEAKVEFYEEWIAGGERPAVSPHGRLKAAPASLAAGRP</sequence>
<dbReference type="SUPFAM" id="SSF46955">
    <property type="entry name" value="Putative DNA-binding domain"/>
    <property type="match status" value="1"/>
</dbReference>
<evidence type="ECO:0000259" key="2">
    <source>
        <dbReference type="PROSITE" id="PS50937"/>
    </source>
</evidence>
<gene>
    <name evidence="3" type="ORF">E4K65_30420</name>
</gene>
<proteinExistence type="predicted"/>
<protein>
    <submittedName>
        <fullName evidence="3">MerR family transcriptional regulator</fullName>
    </submittedName>
</protein>
<dbReference type="GO" id="GO:0003677">
    <property type="term" value="F:DNA binding"/>
    <property type="evidence" value="ECO:0007669"/>
    <property type="project" value="UniProtKB-KW"/>
</dbReference>
<dbReference type="InterPro" id="IPR009061">
    <property type="entry name" value="DNA-bd_dom_put_sf"/>
</dbReference>
<evidence type="ECO:0000256" key="1">
    <source>
        <dbReference type="ARBA" id="ARBA00023125"/>
    </source>
</evidence>
<dbReference type="PANTHER" id="PTHR30204:SF98">
    <property type="entry name" value="HTH-TYPE TRANSCRIPTIONAL REGULATOR ADHR"/>
    <property type="match status" value="1"/>
</dbReference>
<dbReference type="InterPro" id="IPR000551">
    <property type="entry name" value="MerR-type_HTH_dom"/>
</dbReference>
<evidence type="ECO:0000313" key="3">
    <source>
        <dbReference type="EMBL" id="TFV43853.1"/>
    </source>
</evidence>
<dbReference type="Proteomes" id="UP000297966">
    <property type="component" value="Unassembled WGS sequence"/>
</dbReference>
<dbReference type="PROSITE" id="PS50937">
    <property type="entry name" value="HTH_MERR_2"/>
    <property type="match status" value="1"/>
</dbReference>
<dbReference type="AlphaFoldDB" id="A0A4Y9LP80"/>
<name>A0A4Y9LP80_9BRAD</name>
<accession>A0A4Y9LP80</accession>
<organism evidence="3 4">
    <name type="scientific">Bradyrhizobium niftali</name>
    <dbReference type="NCBI Taxonomy" id="2560055"/>
    <lineage>
        <taxon>Bacteria</taxon>
        <taxon>Pseudomonadati</taxon>
        <taxon>Pseudomonadota</taxon>
        <taxon>Alphaproteobacteria</taxon>
        <taxon>Hyphomicrobiales</taxon>
        <taxon>Nitrobacteraceae</taxon>
        <taxon>Bradyrhizobium</taxon>
    </lineage>
</organism>
<keyword evidence="1" id="KW-0238">DNA-binding</keyword>
<feature type="domain" description="HTH merR-type" evidence="2">
    <location>
        <begin position="4"/>
        <end position="73"/>
    </location>
</feature>
<dbReference type="InterPro" id="IPR047057">
    <property type="entry name" value="MerR_fam"/>
</dbReference>
<dbReference type="SMART" id="SM00422">
    <property type="entry name" value="HTH_MERR"/>
    <property type="match status" value="1"/>
</dbReference>
<comment type="caution">
    <text evidence="3">The sequence shown here is derived from an EMBL/GenBank/DDBJ whole genome shotgun (WGS) entry which is preliminary data.</text>
</comment>
<dbReference type="GO" id="GO:0003700">
    <property type="term" value="F:DNA-binding transcription factor activity"/>
    <property type="evidence" value="ECO:0007669"/>
    <property type="project" value="InterPro"/>
</dbReference>
<dbReference type="CDD" id="cd01109">
    <property type="entry name" value="HTH_YyaN"/>
    <property type="match status" value="1"/>
</dbReference>
<dbReference type="RefSeq" id="WP_135177262.1">
    <property type="nucleotide sequence ID" value="NZ_SPQT01000021.1"/>
</dbReference>
<evidence type="ECO:0000313" key="4">
    <source>
        <dbReference type="Proteomes" id="UP000297966"/>
    </source>
</evidence>
<dbReference type="Gene3D" id="1.10.1660.10">
    <property type="match status" value="1"/>
</dbReference>